<sequence>MDFPVPLTRGRLVRRYKRFMADVILDDGETVVTAHCANSGSMKTLLVPDAPVWLSAADDPKRKLKWTWEIIQIGSAFVGVNTGTPNKVVREAIQAGVIPELRGYSRIRSEVPYAGRSRIDILLEDDDRPPCYVEIKNVTMKEGDAPSGAVAFPDAVTARGAKHLEDLAAMVAQGCRSVILYFVQRTDGDRVCLDGQIDPAYVTAFREASAAGVEVVCVGCDVDPARGVSVNRMLPFEAP</sequence>
<evidence type="ECO:0000313" key="4">
    <source>
        <dbReference type="EMBL" id="MBE1237187.1"/>
    </source>
</evidence>
<organism evidence="4 5">
    <name type="scientific">Phaeovibrio sulfidiphilus</name>
    <dbReference type="NCBI Taxonomy" id="1220600"/>
    <lineage>
        <taxon>Bacteria</taxon>
        <taxon>Pseudomonadati</taxon>
        <taxon>Pseudomonadota</taxon>
        <taxon>Alphaproteobacteria</taxon>
        <taxon>Rhodospirillales</taxon>
        <taxon>Rhodospirillaceae</taxon>
        <taxon>Phaeovibrio</taxon>
    </lineage>
</organism>
<feature type="domain" description="Sugar fermentation stimulation protein C-terminal" evidence="2">
    <location>
        <begin position="84"/>
        <end position="225"/>
    </location>
</feature>
<dbReference type="EMBL" id="JACZHT010000003">
    <property type="protein sequence ID" value="MBE1237187.1"/>
    <property type="molecule type" value="Genomic_DNA"/>
</dbReference>
<dbReference type="HAMAP" id="MF_00095">
    <property type="entry name" value="SfsA"/>
    <property type="match status" value="1"/>
</dbReference>
<dbReference type="Gene3D" id="2.40.50.580">
    <property type="match status" value="1"/>
</dbReference>
<evidence type="ECO:0000259" key="2">
    <source>
        <dbReference type="Pfam" id="PF03749"/>
    </source>
</evidence>
<name>A0A8J7CPM7_9PROT</name>
<dbReference type="PANTHER" id="PTHR30545:SF2">
    <property type="entry name" value="SUGAR FERMENTATION STIMULATION PROTEIN A"/>
    <property type="match status" value="1"/>
</dbReference>
<dbReference type="InterPro" id="IPR040452">
    <property type="entry name" value="SfsA_C"/>
</dbReference>
<evidence type="ECO:0000313" key="5">
    <source>
        <dbReference type="Proteomes" id="UP000631034"/>
    </source>
</evidence>
<reference evidence="4" key="1">
    <citation type="submission" date="2020-10" db="EMBL/GenBank/DDBJ databases">
        <title>Genome sequence of the unusual species of purple photosynthetic bacteria, Phaeovibrio sulfidiphilus DSM 23193, type strain.</title>
        <authorList>
            <person name="Kyndt J.A."/>
            <person name="Meyer T.E."/>
        </authorList>
    </citation>
    <scope>NUCLEOTIDE SEQUENCE</scope>
    <source>
        <strain evidence="4">DSM 23193</strain>
    </source>
</reference>
<feature type="domain" description="SfsA N-terminal OB" evidence="3">
    <location>
        <begin position="13"/>
        <end position="80"/>
    </location>
</feature>
<dbReference type="CDD" id="cd22359">
    <property type="entry name" value="SfsA-like_bacterial"/>
    <property type="match status" value="1"/>
</dbReference>
<dbReference type="PANTHER" id="PTHR30545">
    <property type="entry name" value="SUGAR FERMENTATION STIMULATION PROTEIN A"/>
    <property type="match status" value="1"/>
</dbReference>
<accession>A0A8J7CPM7</accession>
<dbReference type="Pfam" id="PF17746">
    <property type="entry name" value="SfsA_N"/>
    <property type="match status" value="1"/>
</dbReference>
<evidence type="ECO:0000259" key="3">
    <source>
        <dbReference type="Pfam" id="PF17746"/>
    </source>
</evidence>
<comment type="caution">
    <text evidence="4">The sequence shown here is derived from an EMBL/GenBank/DDBJ whole genome shotgun (WGS) entry which is preliminary data.</text>
</comment>
<dbReference type="InterPro" id="IPR041465">
    <property type="entry name" value="SfsA_N"/>
</dbReference>
<dbReference type="InterPro" id="IPR005224">
    <property type="entry name" value="SfsA"/>
</dbReference>
<dbReference type="RefSeq" id="WP_192534187.1">
    <property type="nucleotide sequence ID" value="NZ_JACZHT010000003.1"/>
</dbReference>
<dbReference type="AlphaFoldDB" id="A0A8J7CPM7"/>
<dbReference type="NCBIfam" id="TIGR00230">
    <property type="entry name" value="sfsA"/>
    <property type="match status" value="1"/>
</dbReference>
<dbReference type="Pfam" id="PF03749">
    <property type="entry name" value="SfsA"/>
    <property type="match status" value="1"/>
</dbReference>
<proteinExistence type="inferred from homology"/>
<gene>
    <name evidence="1 4" type="primary">sfsA</name>
    <name evidence="4" type="ORF">IHV25_05940</name>
</gene>
<protein>
    <recommendedName>
        <fullName evidence="1">Sugar fermentation stimulation protein homolog</fullName>
    </recommendedName>
</protein>
<dbReference type="Proteomes" id="UP000631034">
    <property type="component" value="Unassembled WGS sequence"/>
</dbReference>
<evidence type="ECO:0000256" key="1">
    <source>
        <dbReference type="HAMAP-Rule" id="MF_00095"/>
    </source>
</evidence>
<comment type="similarity">
    <text evidence="1">Belongs to the SfsA family.</text>
</comment>
<dbReference type="GO" id="GO:0003677">
    <property type="term" value="F:DNA binding"/>
    <property type="evidence" value="ECO:0007669"/>
    <property type="project" value="InterPro"/>
</dbReference>
<keyword evidence="5" id="KW-1185">Reference proteome</keyword>
<dbReference type="Gene3D" id="3.40.1350.60">
    <property type="match status" value="1"/>
</dbReference>